<name>A0A7M3MEW8_9BACT</name>
<dbReference type="Gene3D" id="3.40.50.2020">
    <property type="match status" value="1"/>
</dbReference>
<dbReference type="AlphaFoldDB" id="A0A7M3MEW8"/>
<reference evidence="3 4" key="1">
    <citation type="submission" date="2018-06" db="EMBL/GenBank/DDBJ databases">
        <title>Complete genome of Desulfovibrio indonesiensis P37SLT.</title>
        <authorList>
            <person name="Crispim J.S."/>
            <person name="Vidigal P.M.P."/>
            <person name="Silva L.C.F."/>
            <person name="Laguardia C.N."/>
            <person name="Araujo L.C."/>
            <person name="Dias R.S."/>
            <person name="Sousa M.P."/>
            <person name="Paula S.O."/>
            <person name="Silva C."/>
        </authorList>
    </citation>
    <scope>NUCLEOTIDE SEQUENCE [LARGE SCALE GENOMIC DNA]</scope>
    <source>
        <strain evidence="3 4">P37SLT</strain>
    </source>
</reference>
<dbReference type="InterPro" id="IPR029057">
    <property type="entry name" value="PRTase-like"/>
</dbReference>
<dbReference type="InterPro" id="IPR000836">
    <property type="entry name" value="PRTase_dom"/>
</dbReference>
<protein>
    <submittedName>
        <fullName evidence="3">ComF family protein</fullName>
    </submittedName>
</protein>
<dbReference type="RefSeq" id="WP_144303086.1">
    <property type="nucleotide sequence ID" value="NZ_QMIE01000008.1"/>
</dbReference>
<dbReference type="SUPFAM" id="SSF53271">
    <property type="entry name" value="PRTase-like"/>
    <property type="match status" value="1"/>
</dbReference>
<feature type="domain" description="Phosphoribosyltransferase" evidence="2">
    <location>
        <begin position="187"/>
        <end position="242"/>
    </location>
</feature>
<dbReference type="InterPro" id="IPR051910">
    <property type="entry name" value="ComF/GntX_DNA_util-trans"/>
</dbReference>
<keyword evidence="4" id="KW-1185">Reference proteome</keyword>
<dbReference type="Pfam" id="PF00156">
    <property type="entry name" value="Pribosyltran"/>
    <property type="match status" value="1"/>
</dbReference>
<comment type="caution">
    <text evidence="3">The sequence shown here is derived from an EMBL/GenBank/DDBJ whole genome shotgun (WGS) entry which is preliminary data.</text>
</comment>
<comment type="similarity">
    <text evidence="1">Belongs to the ComF/GntX family.</text>
</comment>
<dbReference type="EMBL" id="QMIE01000008">
    <property type="protein sequence ID" value="TVM17129.1"/>
    <property type="molecule type" value="Genomic_DNA"/>
</dbReference>
<accession>A0A7M3MEW8</accession>
<dbReference type="OrthoDB" id="9779910at2"/>
<evidence type="ECO:0000313" key="4">
    <source>
        <dbReference type="Proteomes" id="UP000448292"/>
    </source>
</evidence>
<evidence type="ECO:0000313" key="3">
    <source>
        <dbReference type="EMBL" id="TVM17129.1"/>
    </source>
</evidence>
<dbReference type="PANTHER" id="PTHR47505">
    <property type="entry name" value="DNA UTILIZATION PROTEIN YHGH"/>
    <property type="match status" value="1"/>
</dbReference>
<dbReference type="Proteomes" id="UP000448292">
    <property type="component" value="Unassembled WGS sequence"/>
</dbReference>
<evidence type="ECO:0000256" key="1">
    <source>
        <dbReference type="ARBA" id="ARBA00008007"/>
    </source>
</evidence>
<proteinExistence type="inferred from homology"/>
<dbReference type="PANTHER" id="PTHR47505:SF1">
    <property type="entry name" value="DNA UTILIZATION PROTEIN YHGH"/>
    <property type="match status" value="1"/>
</dbReference>
<organism evidence="3 4">
    <name type="scientific">Oceanidesulfovibrio indonesiensis</name>
    <dbReference type="NCBI Taxonomy" id="54767"/>
    <lineage>
        <taxon>Bacteria</taxon>
        <taxon>Pseudomonadati</taxon>
        <taxon>Thermodesulfobacteriota</taxon>
        <taxon>Desulfovibrionia</taxon>
        <taxon>Desulfovibrionales</taxon>
        <taxon>Desulfovibrionaceae</taxon>
        <taxon>Oceanidesulfovibrio</taxon>
    </lineage>
</organism>
<gene>
    <name evidence="3" type="ORF">DPQ33_10060</name>
</gene>
<dbReference type="CDD" id="cd06223">
    <property type="entry name" value="PRTases_typeI"/>
    <property type="match status" value="1"/>
</dbReference>
<evidence type="ECO:0000259" key="2">
    <source>
        <dbReference type="Pfam" id="PF00156"/>
    </source>
</evidence>
<sequence>MAQGATFPDNGGLSRLAGFLGIGGRCRRCGDTLRVGSDLCETCSAALTPRTGGYCPVCGLLFAEESLPISRCAECRKSPPPWSAVVFHGKYEGMLADLVQELKYGRRLDRAAILSDRMARAFLESGLAVDVVMPVPLHPRRLRRRGFNQSAVLARPLARTIGADYASKGLRRVRDTPPQVSLPRKDRLRNIAGAFEAGTEQAANRRVLLVDDIMTTGATAREACRALIKAGARDVALCVVARA</sequence>